<dbReference type="AlphaFoldDB" id="A0A7W7YMJ5"/>
<evidence type="ECO:0000256" key="4">
    <source>
        <dbReference type="ARBA" id="ARBA00022692"/>
    </source>
</evidence>
<dbReference type="GO" id="GO:0005886">
    <property type="term" value="C:plasma membrane"/>
    <property type="evidence" value="ECO:0007669"/>
    <property type="project" value="UniProtKB-SubCell"/>
</dbReference>
<evidence type="ECO:0000256" key="6">
    <source>
        <dbReference type="ARBA" id="ARBA00022989"/>
    </source>
</evidence>
<dbReference type="EMBL" id="JACHIF010000006">
    <property type="protein sequence ID" value="MBB5038950.1"/>
    <property type="molecule type" value="Genomic_DNA"/>
</dbReference>
<keyword evidence="7 9" id="KW-0472">Membrane</keyword>
<dbReference type="GO" id="GO:0022857">
    <property type="term" value="F:transmembrane transporter activity"/>
    <property type="evidence" value="ECO:0007669"/>
    <property type="project" value="InterPro"/>
</dbReference>
<feature type="transmembrane region" description="Helical" evidence="9">
    <location>
        <begin position="329"/>
        <end position="349"/>
    </location>
</feature>
<feature type="transmembrane region" description="Helical" evidence="9">
    <location>
        <begin position="532"/>
        <end position="548"/>
    </location>
</feature>
<keyword evidence="5" id="KW-0029">Amino-acid transport</keyword>
<keyword evidence="6 9" id="KW-1133">Transmembrane helix</keyword>
<feature type="transmembrane region" description="Helical" evidence="9">
    <location>
        <begin position="497"/>
        <end position="520"/>
    </location>
</feature>
<evidence type="ECO:0000256" key="3">
    <source>
        <dbReference type="ARBA" id="ARBA00022475"/>
    </source>
</evidence>
<name>A0A7W7YMJ5_9BACT</name>
<dbReference type="CDD" id="cd06582">
    <property type="entry name" value="TM_PBP1_LivH_like"/>
    <property type="match status" value="1"/>
</dbReference>
<sequence>MAALSFSSLSWAQEAKSVRAIIAEAVVLTEDSDAQVKLVNSLTGMTDPELEPLLDAWKGGSIYLVEGADDKYIAVTLAGDPDATKKETALRLDTKEPLKDAQGTVVRVAPARAEIAETDSSIRRAMKSLLDLSKLTAPNAKDRMLAITQMGMERDVAKLPILEERLKVETDSSVKRAIQEAIALTQLRSPDKAVRLAGCTSLAEIHPLSAKDSLESVVKEALKAGDKELLIAAKKALEAVEAHRSIVNFLGTLFRGLSLGSVLLVVAIGLAITFGLMGVINMAHGELIAVGAYTTYVVQCLFAEGLALSPFGMKLSLPGMNASGWLYEMYFVIALPMAFIMAALVGLALERGVIRFLYRRPLESLLATWGVSLVLQQLFRLVFGSNNVQVNSPSWLSDNWTINDVIFGWNRVFVIGFAILIVFGTWALLSKTPLGLLIRAVMQNRNMAACLGVRTERVNMMTFGFGSGLAGLAGAFLSQIGNVGPSLGQNYIVDAFMTVVVGGVGSLIGTVASAIGIGVVDQSLQQILGNPVLGKILVLGAIILFLQWRPAGLFATKTRSLES</sequence>
<evidence type="ECO:0000313" key="10">
    <source>
        <dbReference type="EMBL" id="MBB5038950.1"/>
    </source>
</evidence>
<proteinExistence type="inferred from homology"/>
<dbReference type="PANTHER" id="PTHR11795">
    <property type="entry name" value="BRANCHED-CHAIN AMINO ACID TRANSPORT SYSTEM PERMEASE PROTEIN LIVH"/>
    <property type="match status" value="1"/>
</dbReference>
<reference evidence="10 11" key="1">
    <citation type="submission" date="2020-08" db="EMBL/GenBank/DDBJ databases">
        <title>Genomic Encyclopedia of Type Strains, Phase IV (KMG-IV): sequencing the most valuable type-strain genomes for metagenomic binning, comparative biology and taxonomic classification.</title>
        <authorList>
            <person name="Goeker M."/>
        </authorList>
    </citation>
    <scope>NUCLEOTIDE SEQUENCE [LARGE SCALE GENOMIC DNA]</scope>
    <source>
        <strain evidence="10 11">DSM 12251</strain>
    </source>
</reference>
<comment type="caution">
    <text evidence="10">The sequence shown here is derived from an EMBL/GenBank/DDBJ whole genome shotgun (WGS) entry which is preliminary data.</text>
</comment>
<accession>A0A7W7YMJ5</accession>
<keyword evidence="4 9" id="KW-0812">Transmembrane</keyword>
<feature type="transmembrane region" description="Helical" evidence="9">
    <location>
        <begin position="458"/>
        <end position="477"/>
    </location>
</feature>
<evidence type="ECO:0000256" key="7">
    <source>
        <dbReference type="ARBA" id="ARBA00023136"/>
    </source>
</evidence>
<dbReference type="InterPro" id="IPR017779">
    <property type="entry name" value="ABC_UrtB_bac"/>
</dbReference>
<feature type="transmembrane region" description="Helical" evidence="9">
    <location>
        <begin position="257"/>
        <end position="280"/>
    </location>
</feature>
<keyword evidence="11" id="KW-1185">Reference proteome</keyword>
<dbReference type="Proteomes" id="UP000534294">
    <property type="component" value="Unassembled WGS sequence"/>
</dbReference>
<feature type="transmembrane region" description="Helical" evidence="9">
    <location>
        <begin position="287"/>
        <end position="309"/>
    </location>
</feature>
<comment type="subcellular location">
    <subcellularLocation>
        <location evidence="1">Cell membrane</location>
        <topology evidence="1">Multi-pass membrane protein</topology>
    </subcellularLocation>
</comment>
<feature type="transmembrane region" description="Helical" evidence="9">
    <location>
        <begin position="412"/>
        <end position="437"/>
    </location>
</feature>
<dbReference type="InterPro" id="IPR052157">
    <property type="entry name" value="BCAA_transport_permease"/>
</dbReference>
<keyword evidence="3" id="KW-1003">Cell membrane</keyword>
<evidence type="ECO:0000256" key="8">
    <source>
        <dbReference type="ARBA" id="ARBA00037998"/>
    </source>
</evidence>
<dbReference type="GO" id="GO:0006865">
    <property type="term" value="P:amino acid transport"/>
    <property type="evidence" value="ECO:0007669"/>
    <property type="project" value="UniProtKB-KW"/>
</dbReference>
<evidence type="ECO:0000256" key="1">
    <source>
        <dbReference type="ARBA" id="ARBA00004651"/>
    </source>
</evidence>
<evidence type="ECO:0000256" key="9">
    <source>
        <dbReference type="SAM" id="Phobius"/>
    </source>
</evidence>
<protein>
    <submittedName>
        <fullName evidence="10">Urea transport system permease protein</fullName>
    </submittedName>
</protein>
<dbReference type="PANTHER" id="PTHR11795:SF447">
    <property type="entry name" value="ABC TRANSPORTER PERMEASE PROTEIN"/>
    <property type="match status" value="1"/>
</dbReference>
<gene>
    <name evidence="10" type="ORF">HNQ64_003215</name>
</gene>
<comment type="similarity">
    <text evidence="8">Belongs to the binding-protein-dependent transport system permease family. LivHM subfamily.</text>
</comment>
<evidence type="ECO:0000256" key="5">
    <source>
        <dbReference type="ARBA" id="ARBA00022970"/>
    </source>
</evidence>
<keyword evidence="2" id="KW-0813">Transport</keyword>
<organism evidence="10 11">
    <name type="scientific">Prosthecobacter dejongeii</name>
    <dbReference type="NCBI Taxonomy" id="48465"/>
    <lineage>
        <taxon>Bacteria</taxon>
        <taxon>Pseudomonadati</taxon>
        <taxon>Verrucomicrobiota</taxon>
        <taxon>Verrucomicrobiia</taxon>
        <taxon>Verrucomicrobiales</taxon>
        <taxon>Verrucomicrobiaceae</taxon>
        <taxon>Prosthecobacter</taxon>
    </lineage>
</organism>
<evidence type="ECO:0000313" key="11">
    <source>
        <dbReference type="Proteomes" id="UP000534294"/>
    </source>
</evidence>
<dbReference type="InterPro" id="IPR001851">
    <property type="entry name" value="ABC_transp_permease"/>
</dbReference>
<feature type="transmembrane region" description="Helical" evidence="9">
    <location>
        <begin position="361"/>
        <end position="379"/>
    </location>
</feature>
<evidence type="ECO:0000256" key="2">
    <source>
        <dbReference type="ARBA" id="ARBA00022448"/>
    </source>
</evidence>
<dbReference type="NCBIfam" id="TIGR03409">
    <property type="entry name" value="urea_trans_UrtB"/>
    <property type="match status" value="1"/>
</dbReference>
<dbReference type="Pfam" id="PF02653">
    <property type="entry name" value="BPD_transp_2"/>
    <property type="match status" value="1"/>
</dbReference>